<dbReference type="EMBL" id="AY228468">
    <property type="protein sequence ID" value="AAO74097.1"/>
    <property type="molecule type" value="Genomic_DNA"/>
</dbReference>
<proteinExistence type="predicted"/>
<sequence>MHQLQCSKVVIHWLFQMLAKAGRNQRLFVSLENLHLHPHSIFLGLLLAKLLGHWV</sequence>
<name>Q85WX2_PINKO</name>
<protein>
    <submittedName>
        <fullName evidence="1">ORF55c</fullName>
    </submittedName>
</protein>
<evidence type="ECO:0000313" key="1">
    <source>
        <dbReference type="EMBL" id="AAO74097.1"/>
    </source>
</evidence>
<accession>Q85WX2</accession>
<geneLocation type="chloroplast" evidence="1"/>
<dbReference type="AlphaFoldDB" id="Q85WX2"/>
<keyword evidence="1" id="KW-0934">Plastid</keyword>
<reference evidence="1" key="1">
    <citation type="submission" date="2007-04" db="EMBL/GenBank/DDBJ databases">
        <authorList>
            <person name="Noh E.W."/>
            <person name="Lee J.S."/>
            <person name="Choi Y.I."/>
            <person name="Han M.S."/>
            <person name="Yi Y.S."/>
            <person name="Han S.U."/>
        </authorList>
    </citation>
    <scope>NUCLEOTIDE SEQUENCE</scope>
</reference>
<organism evidence="1">
    <name type="scientific">Pinus koraiensis</name>
    <name type="common">Korean pine</name>
    <dbReference type="NCBI Taxonomy" id="88728"/>
    <lineage>
        <taxon>Eukaryota</taxon>
        <taxon>Viridiplantae</taxon>
        <taxon>Streptophyta</taxon>
        <taxon>Embryophyta</taxon>
        <taxon>Tracheophyta</taxon>
        <taxon>Spermatophyta</taxon>
        <taxon>Pinopsida</taxon>
        <taxon>Pinidae</taxon>
        <taxon>Conifers I</taxon>
        <taxon>Pinales</taxon>
        <taxon>Pinaceae</taxon>
        <taxon>Pinus</taxon>
        <taxon>Pinus subgen. Strobus</taxon>
    </lineage>
</organism>
<keyword evidence="1" id="KW-0150">Chloroplast</keyword>